<name>A0A806KFY3_9BACT</name>
<evidence type="ECO:0000313" key="2">
    <source>
        <dbReference type="EMBL" id="AGS51709.1"/>
    </source>
</evidence>
<protein>
    <submittedName>
        <fullName evidence="2">Uncharacterized protein</fullName>
    </submittedName>
</protein>
<dbReference type="AlphaFoldDB" id="A0A806KFY3"/>
<feature type="transmembrane region" description="Helical" evidence="1">
    <location>
        <begin position="34"/>
        <end position="51"/>
    </location>
</feature>
<keyword evidence="1" id="KW-1133">Transmembrane helix</keyword>
<reference evidence="2" key="1">
    <citation type="submission" date="2012-03" db="EMBL/GenBank/DDBJ databases">
        <title>Functional metagenomics reveals considerable lignocellulase gene clusters in the gut microbiome of a wood-feeding higher termite.</title>
        <authorList>
            <person name="Liu N."/>
        </authorList>
    </citation>
    <scope>NUCLEOTIDE SEQUENCE</scope>
</reference>
<organism evidence="2">
    <name type="scientific">uncultured bacterium contig00032</name>
    <dbReference type="NCBI Taxonomy" id="1181521"/>
    <lineage>
        <taxon>Bacteria</taxon>
        <taxon>environmental samples</taxon>
    </lineage>
</organism>
<feature type="transmembrane region" description="Helical" evidence="1">
    <location>
        <begin position="12"/>
        <end position="28"/>
    </location>
</feature>
<keyword evidence="1" id="KW-0812">Transmembrane</keyword>
<accession>A0A806KFY3</accession>
<keyword evidence="1" id="KW-0472">Membrane</keyword>
<evidence type="ECO:0000256" key="1">
    <source>
        <dbReference type="SAM" id="Phobius"/>
    </source>
</evidence>
<sequence length="188" mass="20994">MDFFVRTFLKNPIGLIVLGVAVAILLGATGGFPMVIIGTIIAGIGILWLVLRNKGLRKIIAAHSPLYYEIIDALKKSGYEIYESEHKKDLIQSRVSLNGKELGMVFLVAPPPSGKYEHFKGVVKVCERNFERDCAENPKTAPSIPYFCWPDDSLIGAFSFVSAKSTDDNHAEKQEWMSKMINIFQEKL</sequence>
<dbReference type="EMBL" id="JQ844168">
    <property type="protein sequence ID" value="AGS51709.1"/>
    <property type="molecule type" value="Genomic_DNA"/>
</dbReference>
<proteinExistence type="predicted"/>